<feature type="region of interest" description="Disordered" evidence="1">
    <location>
        <begin position="25"/>
        <end position="65"/>
    </location>
</feature>
<reference evidence="2" key="1">
    <citation type="submission" date="2020-05" db="UniProtKB">
        <authorList>
            <consortium name="EnsemblMetazoa"/>
        </authorList>
    </citation>
    <scope>IDENTIFICATION</scope>
    <source>
        <strain evidence="2">Yale</strain>
    </source>
</reference>
<dbReference type="VEuPathDB" id="VectorBase:GMOY011168"/>
<accession>A0A1B0GCZ2</accession>
<evidence type="ECO:0000313" key="3">
    <source>
        <dbReference type="Proteomes" id="UP000092444"/>
    </source>
</evidence>
<dbReference type="EMBL" id="CCAG010002246">
    <property type="status" value="NOT_ANNOTATED_CDS"/>
    <property type="molecule type" value="Genomic_DNA"/>
</dbReference>
<organism evidence="2 3">
    <name type="scientific">Glossina morsitans morsitans</name>
    <name type="common">Savannah tsetse fly</name>
    <dbReference type="NCBI Taxonomy" id="37546"/>
    <lineage>
        <taxon>Eukaryota</taxon>
        <taxon>Metazoa</taxon>
        <taxon>Ecdysozoa</taxon>
        <taxon>Arthropoda</taxon>
        <taxon>Hexapoda</taxon>
        <taxon>Insecta</taxon>
        <taxon>Pterygota</taxon>
        <taxon>Neoptera</taxon>
        <taxon>Endopterygota</taxon>
        <taxon>Diptera</taxon>
        <taxon>Brachycera</taxon>
        <taxon>Muscomorpha</taxon>
        <taxon>Hippoboscoidea</taxon>
        <taxon>Glossinidae</taxon>
        <taxon>Glossina</taxon>
    </lineage>
</organism>
<sequence length="144" mass="16441">MSKKYELKKTKQLSLSDLLGCPEIKRQEPAVKKMNPIYLDSSEEDDGEEKEKKKKKKKKNNGGINTTTRISVKKYLFDDVSKSPLAALTPKKLKPFNTQSKENSTYLNRLEHSYSPIKIDLDSIDALCQKTMENLENSIAKCVK</sequence>
<proteinExistence type="predicted"/>
<dbReference type="AlphaFoldDB" id="A0A1B0GCZ2"/>
<evidence type="ECO:0000313" key="2">
    <source>
        <dbReference type="EnsemblMetazoa" id="GMOY011168-PA"/>
    </source>
</evidence>
<name>A0A1B0GCZ2_GLOMM</name>
<dbReference type="STRING" id="37546.A0A1B0GCZ2"/>
<dbReference type="EMBL" id="CCAG010002247">
    <property type="status" value="NOT_ANNOTATED_CDS"/>
    <property type="molecule type" value="Genomic_DNA"/>
</dbReference>
<evidence type="ECO:0000256" key="1">
    <source>
        <dbReference type="SAM" id="MobiDB-lite"/>
    </source>
</evidence>
<protein>
    <submittedName>
        <fullName evidence="2">Uncharacterized protein</fullName>
    </submittedName>
</protein>
<keyword evidence="3" id="KW-1185">Reference proteome</keyword>
<dbReference type="Proteomes" id="UP000092444">
    <property type="component" value="Unassembled WGS sequence"/>
</dbReference>
<dbReference type="EnsemblMetazoa" id="GMOY011168-RA">
    <property type="protein sequence ID" value="GMOY011168-PA"/>
    <property type="gene ID" value="GMOY011168"/>
</dbReference>